<comment type="subcellular location">
    <subcellularLocation>
        <location evidence="1">Cell membrane</location>
        <topology evidence="1">Multi-pass membrane protein</topology>
    </subcellularLocation>
</comment>
<evidence type="ECO:0000259" key="7">
    <source>
        <dbReference type="Pfam" id="PF10035"/>
    </source>
</evidence>
<dbReference type="InterPro" id="IPR019264">
    <property type="entry name" value="DUF2179"/>
</dbReference>
<evidence type="ECO:0000256" key="5">
    <source>
        <dbReference type="ARBA" id="ARBA00023136"/>
    </source>
</evidence>
<dbReference type="RefSeq" id="WP_344916415.1">
    <property type="nucleotide sequence ID" value="NZ_BAAAYO010000020.1"/>
</dbReference>
<evidence type="ECO:0000313" key="8">
    <source>
        <dbReference type="EMBL" id="MFB9756477.1"/>
    </source>
</evidence>
<dbReference type="Proteomes" id="UP001589619">
    <property type="component" value="Unassembled WGS sequence"/>
</dbReference>
<feature type="transmembrane region" description="Helical" evidence="6">
    <location>
        <begin position="73"/>
        <end position="102"/>
    </location>
</feature>
<keyword evidence="9" id="KW-1185">Reference proteome</keyword>
<proteinExistence type="predicted"/>
<evidence type="ECO:0000256" key="6">
    <source>
        <dbReference type="SAM" id="Phobius"/>
    </source>
</evidence>
<feature type="domain" description="DUF2179" evidence="7">
    <location>
        <begin position="228"/>
        <end position="282"/>
    </location>
</feature>
<feature type="transmembrane region" description="Helical" evidence="6">
    <location>
        <begin position="154"/>
        <end position="176"/>
    </location>
</feature>
<dbReference type="InterPro" id="IPR003740">
    <property type="entry name" value="YitT"/>
</dbReference>
<dbReference type="PIRSF" id="PIRSF006483">
    <property type="entry name" value="Membrane_protein_YitT"/>
    <property type="match status" value="1"/>
</dbReference>
<dbReference type="InterPro" id="IPR015867">
    <property type="entry name" value="N-reg_PII/ATP_PRibTrfase_C"/>
</dbReference>
<dbReference type="Gene3D" id="3.30.70.120">
    <property type="match status" value="1"/>
</dbReference>
<feature type="transmembrane region" description="Helical" evidence="6">
    <location>
        <begin position="20"/>
        <end position="37"/>
    </location>
</feature>
<reference evidence="8 9" key="1">
    <citation type="submission" date="2024-09" db="EMBL/GenBank/DDBJ databases">
        <authorList>
            <person name="Sun Q."/>
            <person name="Mori K."/>
        </authorList>
    </citation>
    <scope>NUCLEOTIDE SEQUENCE [LARGE SCALE GENOMIC DNA]</scope>
    <source>
        <strain evidence="8 9">JCM 12520</strain>
    </source>
</reference>
<keyword evidence="4 6" id="KW-1133">Transmembrane helix</keyword>
<evidence type="ECO:0000256" key="1">
    <source>
        <dbReference type="ARBA" id="ARBA00004651"/>
    </source>
</evidence>
<keyword evidence="2" id="KW-1003">Cell membrane</keyword>
<name>A0ABV5W7B0_9BACL</name>
<keyword evidence="3 6" id="KW-0812">Transmembrane</keyword>
<dbReference type="PANTHER" id="PTHR33545:SF9">
    <property type="entry name" value="UPF0750 MEMBRANE PROTEIN YITE"/>
    <property type="match status" value="1"/>
</dbReference>
<evidence type="ECO:0000313" key="9">
    <source>
        <dbReference type="Proteomes" id="UP001589619"/>
    </source>
</evidence>
<organism evidence="8 9">
    <name type="scientific">Paenibacillus hodogayensis</name>
    <dbReference type="NCBI Taxonomy" id="279208"/>
    <lineage>
        <taxon>Bacteria</taxon>
        <taxon>Bacillati</taxon>
        <taxon>Bacillota</taxon>
        <taxon>Bacilli</taxon>
        <taxon>Bacillales</taxon>
        <taxon>Paenibacillaceae</taxon>
        <taxon>Paenibacillus</taxon>
    </lineage>
</organism>
<dbReference type="Pfam" id="PF10035">
    <property type="entry name" value="DUF2179"/>
    <property type="match status" value="1"/>
</dbReference>
<sequence length="290" mass="30976">MRRKQPVLRIGGPLHQTIEYTLLLAGCLMIALSFNFFLNPNQIASGGVSGISTIIQQLFGIEPAVMQWVLNIPLFILGMLFLGGQFGLKTAIASVVLPLFVLLTRDLEPLTTNALLATIYGGLGIGAGLGIVFRGRGSTGGIDSAAQLIHRWTGIGYGIAVAMLDGAVILTAGIVFSPEKALYALIGLFVTTKTIDVVQTGFRYSKVAFIISKEVEGIRQAVLFELDRGLTLLDGRGGYSGEERPTLMVVVSQTEVTRLKTLVRAVDPNAFLILADANEVLGEGFKPNGQ</sequence>
<evidence type="ECO:0000256" key="2">
    <source>
        <dbReference type="ARBA" id="ARBA00022475"/>
    </source>
</evidence>
<dbReference type="PANTHER" id="PTHR33545">
    <property type="entry name" value="UPF0750 MEMBRANE PROTEIN YITT-RELATED"/>
    <property type="match status" value="1"/>
</dbReference>
<evidence type="ECO:0000256" key="4">
    <source>
        <dbReference type="ARBA" id="ARBA00022989"/>
    </source>
</evidence>
<gene>
    <name evidence="8" type="ORF">ACFFNY_33290</name>
</gene>
<keyword evidence="5 6" id="KW-0472">Membrane</keyword>
<comment type="caution">
    <text evidence="8">The sequence shown here is derived from an EMBL/GenBank/DDBJ whole genome shotgun (WGS) entry which is preliminary data.</text>
</comment>
<dbReference type="EMBL" id="JBHMAG010000024">
    <property type="protein sequence ID" value="MFB9756477.1"/>
    <property type="molecule type" value="Genomic_DNA"/>
</dbReference>
<protein>
    <submittedName>
        <fullName evidence="8">YitT family protein</fullName>
    </submittedName>
</protein>
<feature type="transmembrane region" description="Helical" evidence="6">
    <location>
        <begin position="114"/>
        <end position="133"/>
    </location>
</feature>
<dbReference type="InterPro" id="IPR051461">
    <property type="entry name" value="UPF0750_membrane"/>
</dbReference>
<dbReference type="Pfam" id="PF02588">
    <property type="entry name" value="YitT_membrane"/>
    <property type="match status" value="1"/>
</dbReference>
<evidence type="ECO:0000256" key="3">
    <source>
        <dbReference type="ARBA" id="ARBA00022692"/>
    </source>
</evidence>
<dbReference type="CDD" id="cd16380">
    <property type="entry name" value="YitT_C"/>
    <property type="match status" value="1"/>
</dbReference>
<accession>A0ABV5W7B0</accession>